<evidence type="ECO:0000313" key="2">
    <source>
        <dbReference type="EMBL" id="TNN49556.1"/>
    </source>
</evidence>
<proteinExistence type="predicted"/>
<dbReference type="EMBL" id="SRLO01000650">
    <property type="protein sequence ID" value="TNN49556.1"/>
    <property type="molecule type" value="Genomic_DNA"/>
</dbReference>
<protein>
    <submittedName>
        <fullName evidence="2">Uncharacterized protein</fullName>
    </submittedName>
</protein>
<gene>
    <name evidence="2" type="ORF">EYF80_040231</name>
</gene>
<feature type="region of interest" description="Disordered" evidence="1">
    <location>
        <begin position="61"/>
        <end position="81"/>
    </location>
</feature>
<evidence type="ECO:0000313" key="3">
    <source>
        <dbReference type="Proteomes" id="UP000314294"/>
    </source>
</evidence>
<dbReference type="AlphaFoldDB" id="A0A4Z2G7K9"/>
<reference evidence="2 3" key="1">
    <citation type="submission" date="2019-03" db="EMBL/GenBank/DDBJ databases">
        <title>First draft genome of Liparis tanakae, snailfish: a comprehensive survey of snailfish specific genes.</title>
        <authorList>
            <person name="Kim W."/>
            <person name="Song I."/>
            <person name="Jeong J.-H."/>
            <person name="Kim D."/>
            <person name="Kim S."/>
            <person name="Ryu S."/>
            <person name="Song J.Y."/>
            <person name="Lee S.K."/>
        </authorList>
    </citation>
    <scope>NUCLEOTIDE SEQUENCE [LARGE SCALE GENOMIC DNA]</scope>
    <source>
        <tissue evidence="2">Muscle</tissue>
    </source>
</reference>
<organism evidence="2 3">
    <name type="scientific">Liparis tanakae</name>
    <name type="common">Tanaka's snailfish</name>
    <dbReference type="NCBI Taxonomy" id="230148"/>
    <lineage>
        <taxon>Eukaryota</taxon>
        <taxon>Metazoa</taxon>
        <taxon>Chordata</taxon>
        <taxon>Craniata</taxon>
        <taxon>Vertebrata</taxon>
        <taxon>Euteleostomi</taxon>
        <taxon>Actinopterygii</taxon>
        <taxon>Neopterygii</taxon>
        <taxon>Teleostei</taxon>
        <taxon>Neoteleostei</taxon>
        <taxon>Acanthomorphata</taxon>
        <taxon>Eupercaria</taxon>
        <taxon>Perciformes</taxon>
        <taxon>Cottioidei</taxon>
        <taxon>Cottales</taxon>
        <taxon>Liparidae</taxon>
        <taxon>Liparis</taxon>
    </lineage>
</organism>
<keyword evidence="3" id="KW-1185">Reference proteome</keyword>
<name>A0A4Z2G7K9_9TELE</name>
<feature type="compositionally biased region" description="Polar residues" evidence="1">
    <location>
        <begin position="61"/>
        <end position="80"/>
    </location>
</feature>
<comment type="caution">
    <text evidence="2">The sequence shown here is derived from an EMBL/GenBank/DDBJ whole genome shotgun (WGS) entry which is preliminary data.</text>
</comment>
<sequence length="147" mass="16078">MAAEACWPSLTWLGLRKLRLMLGQHLKRGFSLSPAPHHPARVHGCQEAAGDAGAHGPEGLQTTADTTLNPQIWPQNNHGVMNTKEGGRDYEGTFRRTGTSQVVSLTSSRLSPTSATSSSWPWRWRSMAAFSEAYMQVKSNMATSGWP</sequence>
<accession>A0A4Z2G7K9</accession>
<evidence type="ECO:0000256" key="1">
    <source>
        <dbReference type="SAM" id="MobiDB-lite"/>
    </source>
</evidence>
<dbReference type="Proteomes" id="UP000314294">
    <property type="component" value="Unassembled WGS sequence"/>
</dbReference>